<dbReference type="InterPro" id="IPR054030">
    <property type="entry name" value="Gp5_Vgr_C"/>
</dbReference>
<evidence type="ECO:0000259" key="5">
    <source>
        <dbReference type="Pfam" id="PF04717"/>
    </source>
</evidence>
<dbReference type="InterPro" id="IPR017847">
    <property type="entry name" value="T6SS_RhsGE_Vgr_subset"/>
</dbReference>
<comment type="similarity">
    <text evidence="2">Belongs to the VgrG protein family.</text>
</comment>
<dbReference type="PANTHER" id="PTHR32305:SF15">
    <property type="entry name" value="PROTEIN RHSA-RELATED"/>
    <property type="match status" value="1"/>
</dbReference>
<dbReference type="STRING" id="1254432.SCE1572_19270"/>
<dbReference type="GO" id="GO:0005576">
    <property type="term" value="C:extracellular region"/>
    <property type="evidence" value="ECO:0007669"/>
    <property type="project" value="UniProtKB-SubCell"/>
</dbReference>
<dbReference type="Pfam" id="PF05954">
    <property type="entry name" value="Phage_GPD"/>
    <property type="match status" value="1"/>
</dbReference>
<dbReference type="Proteomes" id="UP000014803">
    <property type="component" value="Chromosome"/>
</dbReference>
<dbReference type="SUPFAM" id="SSF69255">
    <property type="entry name" value="gp5 N-terminal domain-like"/>
    <property type="match status" value="1"/>
</dbReference>
<dbReference type="KEGG" id="scu:SCE1572_19270"/>
<dbReference type="EMBL" id="CP003969">
    <property type="protein sequence ID" value="AGP36442.1"/>
    <property type="molecule type" value="Genomic_DNA"/>
</dbReference>
<keyword evidence="3" id="KW-0964">Secreted</keyword>
<evidence type="ECO:0000313" key="8">
    <source>
        <dbReference type="Proteomes" id="UP000014803"/>
    </source>
</evidence>
<evidence type="ECO:0000256" key="3">
    <source>
        <dbReference type="ARBA" id="ARBA00022525"/>
    </source>
</evidence>
<dbReference type="Pfam" id="PF04717">
    <property type="entry name" value="Phage_base_V"/>
    <property type="match status" value="1"/>
</dbReference>
<sequence length="746" mass="78665">MASEASSQYDFIFTAEGLAPGAARVRSLDSREGLSTPYVVNASMQIDELLVEPRAWILRPAQLTAARIHDGVVLRRFGGVVTRVRERASRGTRQLVEVTLEPPIAALRLYTDHRIFQAQTTEQIVTTLLAEAGISAESFSFRLAESYPEREVCTQFGERTLDFISRLIEEDGIFYFFEQAEAGPIMVFGDSPAAYAATSPSDQLVFRRRSGLLSDEAILSLRECAQARPAKVTLRDHDFKRPALDLEAKAEADAPLSREHYDHPGRYADPGEGKRRAAAYRDAFTAGATGVQGESSAISLAPGHTFALLDAPSPELEKEWVVRDLEQRWRDDQGGARSFLNSFHLLPRTVPYRPPRRAPRAVVCGPQIAHVTGPAGEEIHCDEHGRVKLHFPWDRRAAWDQKSSAWVRVGQMHMSGSLAIPRVGWEVVVDFEDGDPDRPVVLGRLYSAKHLPPFSLPGNKAVSSLQSSSSPGGGGYNAIRMNDGGGGEQLHLHAEKDLNINVANNKTEKVATNATLGVGANHALTIGASRTSSVGASHELTVGASQTWAVGASRTKIIGGEEKLVVTGSRSTTIGASHTTMTPMSVSVSTPASFSETIGGSAIEAAALGVGAMVAGAASVTVGGAKIDAVAAGKSDFTVGAKASTVGGALISATGKDVGMNVGGAKATTVGGVFAANAGGDLQLVSGKNLNINVGGAVSMNAATIVLKVGGSTVTLSAGTVVIKSKQIKLTATGPQPELAPLVSDK</sequence>
<reference evidence="7 8" key="1">
    <citation type="journal article" date="2013" name="Sci. Rep.">
        <title>Extraordinary expansion of a Sorangium cellulosum genome from an alkaline milieu.</title>
        <authorList>
            <person name="Han K."/>
            <person name="Li Z.F."/>
            <person name="Peng R."/>
            <person name="Zhu L.P."/>
            <person name="Zhou T."/>
            <person name="Wang L.G."/>
            <person name="Li S.G."/>
            <person name="Zhang X.B."/>
            <person name="Hu W."/>
            <person name="Wu Z.H."/>
            <person name="Qin N."/>
            <person name="Li Y.Z."/>
        </authorList>
    </citation>
    <scope>NUCLEOTIDE SEQUENCE [LARGE SCALE GENOMIC DNA]</scope>
    <source>
        <strain evidence="7 8">So0157-2</strain>
    </source>
</reference>
<dbReference type="NCBIfam" id="TIGR03361">
    <property type="entry name" value="VI_Rhs_Vgr"/>
    <property type="match status" value="1"/>
</dbReference>
<dbReference type="InterPro" id="IPR037026">
    <property type="entry name" value="Vgr_OB-fold_dom_sf"/>
</dbReference>
<dbReference type="PATRIC" id="fig|1254432.3.peg.4360"/>
<dbReference type="SUPFAM" id="SSF69279">
    <property type="entry name" value="Phage tail proteins"/>
    <property type="match status" value="2"/>
</dbReference>
<dbReference type="InterPro" id="IPR006533">
    <property type="entry name" value="T6SS_Vgr_RhsGE"/>
</dbReference>
<name>S4XTG7_SORCE</name>
<dbReference type="Pfam" id="PF22178">
    <property type="entry name" value="Gp5_trimer_C"/>
    <property type="match status" value="1"/>
</dbReference>
<dbReference type="Gene3D" id="3.55.50.10">
    <property type="entry name" value="Baseplate protein-like domains"/>
    <property type="match status" value="1"/>
</dbReference>
<dbReference type="eggNOG" id="COG3501">
    <property type="taxonomic scope" value="Bacteria"/>
</dbReference>
<dbReference type="PANTHER" id="PTHR32305">
    <property type="match status" value="1"/>
</dbReference>
<dbReference type="InterPro" id="IPR050708">
    <property type="entry name" value="T6SS_VgrG/RHS"/>
</dbReference>
<evidence type="ECO:0000313" key="7">
    <source>
        <dbReference type="EMBL" id="AGP36442.1"/>
    </source>
</evidence>
<protein>
    <submittedName>
        <fullName evidence="7">Uncharacterized protein</fullName>
    </submittedName>
</protein>
<dbReference type="NCBIfam" id="TIGR01646">
    <property type="entry name" value="vgr_GE"/>
    <property type="match status" value="1"/>
</dbReference>
<comment type="subcellular location">
    <subcellularLocation>
        <location evidence="1">Secreted</location>
    </subcellularLocation>
</comment>
<dbReference type="Gene3D" id="2.40.50.230">
    <property type="entry name" value="Gp5 N-terminal domain"/>
    <property type="match status" value="1"/>
</dbReference>
<dbReference type="HOGENOM" id="CLU_004121_3_0_7"/>
<dbReference type="OrthoDB" id="5512813at2"/>
<feature type="region of interest" description="Disordered" evidence="4">
    <location>
        <begin position="250"/>
        <end position="273"/>
    </location>
</feature>
<feature type="domain" description="Gp5/Type VI secretion system Vgr protein OB-fold" evidence="5">
    <location>
        <begin position="382"/>
        <end position="446"/>
    </location>
</feature>
<organism evidence="7 8">
    <name type="scientific">Sorangium cellulosum So0157-2</name>
    <dbReference type="NCBI Taxonomy" id="1254432"/>
    <lineage>
        <taxon>Bacteria</taxon>
        <taxon>Pseudomonadati</taxon>
        <taxon>Myxococcota</taxon>
        <taxon>Polyangia</taxon>
        <taxon>Polyangiales</taxon>
        <taxon>Polyangiaceae</taxon>
        <taxon>Sorangium</taxon>
    </lineage>
</organism>
<accession>S4XTG7</accession>
<evidence type="ECO:0000256" key="2">
    <source>
        <dbReference type="ARBA" id="ARBA00005558"/>
    </source>
</evidence>
<dbReference type="SUPFAM" id="SSF69349">
    <property type="entry name" value="Phage fibre proteins"/>
    <property type="match status" value="2"/>
</dbReference>
<dbReference type="InterPro" id="IPR006531">
    <property type="entry name" value="Gp5/Vgr_OB"/>
</dbReference>
<gene>
    <name evidence="7" type="ORF">SCE1572_19270</name>
</gene>
<proteinExistence type="inferred from homology"/>
<evidence type="ECO:0000259" key="6">
    <source>
        <dbReference type="Pfam" id="PF22178"/>
    </source>
</evidence>
<evidence type="ECO:0000256" key="1">
    <source>
        <dbReference type="ARBA" id="ARBA00004613"/>
    </source>
</evidence>
<evidence type="ECO:0000256" key="4">
    <source>
        <dbReference type="SAM" id="MobiDB-lite"/>
    </source>
</evidence>
<dbReference type="AlphaFoldDB" id="S4XTG7"/>
<dbReference type="Gene3D" id="2.30.110.50">
    <property type="match status" value="1"/>
</dbReference>
<dbReference type="Gene3D" id="4.10.220.110">
    <property type="match status" value="1"/>
</dbReference>
<feature type="domain" description="Gp5/Type VI secretion system Vgr C-terminal trimerisation" evidence="6">
    <location>
        <begin position="463"/>
        <end position="573"/>
    </location>
</feature>
<dbReference type="RefSeq" id="WP_020735792.1">
    <property type="nucleotide sequence ID" value="NC_021658.1"/>
</dbReference>